<dbReference type="PROSITE" id="PS51257">
    <property type="entry name" value="PROKAR_LIPOPROTEIN"/>
    <property type="match status" value="1"/>
</dbReference>
<evidence type="ECO:0000313" key="1">
    <source>
        <dbReference type="EMBL" id="OXA86547.1"/>
    </source>
</evidence>
<evidence type="ECO:0000313" key="2">
    <source>
        <dbReference type="Proteomes" id="UP000198345"/>
    </source>
</evidence>
<reference evidence="1 2" key="1">
    <citation type="submission" date="2016-11" db="EMBL/GenBank/DDBJ databases">
        <title>Whole genomes of Flavobacteriaceae.</title>
        <authorList>
            <person name="Stine C."/>
            <person name="Li C."/>
            <person name="Tadesse D."/>
        </authorList>
    </citation>
    <scope>NUCLEOTIDE SEQUENCE [LARGE SCALE GENOMIC DNA]</scope>
    <source>
        <strain evidence="1 2">DSM 18292</strain>
    </source>
</reference>
<dbReference type="Proteomes" id="UP000198345">
    <property type="component" value="Unassembled WGS sequence"/>
</dbReference>
<keyword evidence="2" id="KW-1185">Reference proteome</keyword>
<dbReference type="EMBL" id="MUGW01000041">
    <property type="protein sequence ID" value="OXA86547.1"/>
    <property type="molecule type" value="Genomic_DNA"/>
</dbReference>
<proteinExistence type="predicted"/>
<dbReference type="AlphaFoldDB" id="A0A226GWY6"/>
<accession>A0A226GWY6</accession>
<protein>
    <submittedName>
        <fullName evidence="1">Uncharacterized protein</fullName>
    </submittedName>
</protein>
<name>A0A226GWY6_9FLAO</name>
<sequence length="117" mass="13769">MTKMSFKILSFFAIFFSCQKTVPKQFKESDNTAVFTTKYVVYENKEITTVYHFKEDGTWQFSSNDKVENFEDVVMIVAIKQIVKRDKTILEIADLPLGFVAHRNSKKEKWTIQKIKN</sequence>
<gene>
    <name evidence="1" type="ORF">B0A66_17790</name>
</gene>
<organism evidence="1 2">
    <name type="scientific">Flavobacterium hercynium</name>
    <dbReference type="NCBI Taxonomy" id="387094"/>
    <lineage>
        <taxon>Bacteria</taxon>
        <taxon>Pseudomonadati</taxon>
        <taxon>Bacteroidota</taxon>
        <taxon>Flavobacteriia</taxon>
        <taxon>Flavobacteriales</taxon>
        <taxon>Flavobacteriaceae</taxon>
        <taxon>Flavobacterium</taxon>
    </lineage>
</organism>
<comment type="caution">
    <text evidence="1">The sequence shown here is derived from an EMBL/GenBank/DDBJ whole genome shotgun (WGS) entry which is preliminary data.</text>
</comment>